<evidence type="ECO:0000256" key="3">
    <source>
        <dbReference type="ARBA" id="ARBA00022801"/>
    </source>
</evidence>
<evidence type="ECO:0000313" key="8">
    <source>
        <dbReference type="Proteomes" id="UP001259832"/>
    </source>
</evidence>
<dbReference type="FunFam" id="3.30.420.40:FF:000502">
    <property type="entry name" value="Actin-Related Proteins"/>
    <property type="match status" value="1"/>
</dbReference>
<protein>
    <submittedName>
        <fullName evidence="7">Alpha-centractin</fullName>
    </submittedName>
</protein>
<evidence type="ECO:0000313" key="7">
    <source>
        <dbReference type="EMBL" id="KAK1941687.1"/>
    </source>
</evidence>
<dbReference type="AlphaFoldDB" id="A0AAD9GN73"/>
<evidence type="ECO:0000256" key="1">
    <source>
        <dbReference type="ARBA" id="ARBA00006752"/>
    </source>
</evidence>
<dbReference type="GO" id="GO:0005524">
    <property type="term" value="F:ATP binding"/>
    <property type="evidence" value="ECO:0007669"/>
    <property type="project" value="UniProtKB-KW"/>
</dbReference>
<dbReference type="Proteomes" id="UP001259832">
    <property type="component" value="Unassembled WGS sequence"/>
</dbReference>
<comment type="catalytic activity">
    <reaction evidence="5">
        <text>ATP + H2O = ADP + phosphate + H(+)</text>
        <dbReference type="Rhea" id="RHEA:13065"/>
        <dbReference type="ChEBI" id="CHEBI:15377"/>
        <dbReference type="ChEBI" id="CHEBI:15378"/>
        <dbReference type="ChEBI" id="CHEBI:30616"/>
        <dbReference type="ChEBI" id="CHEBI:43474"/>
        <dbReference type="ChEBI" id="CHEBI:456216"/>
    </reaction>
</comment>
<name>A0AAD9GN73_9STRA</name>
<evidence type="ECO:0000256" key="6">
    <source>
        <dbReference type="RuleBase" id="RU000487"/>
    </source>
</evidence>
<accession>A0AAD9GN73</accession>
<dbReference type="CDD" id="cd10216">
    <property type="entry name" value="ASKHA_NBD_Arp1"/>
    <property type="match status" value="1"/>
</dbReference>
<evidence type="ECO:0000256" key="5">
    <source>
        <dbReference type="ARBA" id="ARBA00049360"/>
    </source>
</evidence>
<dbReference type="FunFam" id="3.30.420.40:FF:000058">
    <property type="entry name" value="Putative actin-related protein 5"/>
    <property type="match status" value="1"/>
</dbReference>
<dbReference type="SMART" id="SM00268">
    <property type="entry name" value="ACTIN"/>
    <property type="match status" value="1"/>
</dbReference>
<dbReference type="PANTHER" id="PTHR11937">
    <property type="entry name" value="ACTIN"/>
    <property type="match status" value="1"/>
</dbReference>
<comment type="caution">
    <text evidence="7">The sequence shown here is derived from an EMBL/GenBank/DDBJ whole genome shotgun (WGS) entry which is preliminary data.</text>
</comment>
<proteinExistence type="inferred from homology"/>
<evidence type="ECO:0000256" key="4">
    <source>
        <dbReference type="ARBA" id="ARBA00022840"/>
    </source>
</evidence>
<dbReference type="InterPro" id="IPR043129">
    <property type="entry name" value="ATPase_NBD"/>
</dbReference>
<keyword evidence="2" id="KW-0547">Nucleotide-binding</keyword>
<dbReference type="FunFam" id="3.90.640.10:FF:000007">
    <property type="entry name" value="Actin like 7B"/>
    <property type="match status" value="1"/>
</dbReference>
<dbReference type="InterPro" id="IPR004001">
    <property type="entry name" value="Actin_CS"/>
</dbReference>
<dbReference type="PRINTS" id="PR00190">
    <property type="entry name" value="ACTIN"/>
</dbReference>
<dbReference type="PROSITE" id="PS01132">
    <property type="entry name" value="ACTINS_ACT_LIKE"/>
    <property type="match status" value="1"/>
</dbReference>
<dbReference type="Pfam" id="PF00022">
    <property type="entry name" value="Actin"/>
    <property type="match status" value="1"/>
</dbReference>
<dbReference type="InterPro" id="IPR020902">
    <property type="entry name" value="Actin/actin-like_CS"/>
</dbReference>
<dbReference type="PROSITE" id="PS00432">
    <property type="entry name" value="ACTINS_2"/>
    <property type="match status" value="1"/>
</dbReference>
<evidence type="ECO:0000256" key="2">
    <source>
        <dbReference type="ARBA" id="ARBA00022741"/>
    </source>
</evidence>
<dbReference type="SUPFAM" id="SSF53067">
    <property type="entry name" value="Actin-like ATPase domain"/>
    <property type="match status" value="2"/>
</dbReference>
<sequence length="427" mass="47259">MVLKWQFELDTCVKSGRILSPHIYIVKMASEVLGNQPLVIDNGSGSMKAGFAGGETPQVVFPSYVGTTKHTRMMAGGAYEGGDVFVGNRVQHHRGLFKIQYAMEHGVVTDWNSMHRIWQHVYSKEMLNVQSEDHPVLLTEAPLNPVANRQRAGEVFFEAFNVPSLFVSPQAVLSLYASGRTTGVVLDVGDGVAHVVPVYEGFTLPHAITRMDIAGRDVTRHLQLLLRRAGYNFQTSAELEVVREIKEKLCYVAFNPTKEEQLEAEKSALAVKDMLSSKSKSTTASGDDTSAYYLPDGTLLNIGPEKFRAPEVLFRPEIIGSEARGVHECLVQAIMKSDMDLRKTLFSQIILSGGSTLFPGFGDRLLAEVRKKAPKDIKIRISAPPTRINSTWIGGSILASLATFKNMWITKSEYEEYGASILHRKNL</sequence>
<organism evidence="7 8">
    <name type="scientific">Phytophthora citrophthora</name>
    <dbReference type="NCBI Taxonomy" id="4793"/>
    <lineage>
        <taxon>Eukaryota</taxon>
        <taxon>Sar</taxon>
        <taxon>Stramenopiles</taxon>
        <taxon>Oomycota</taxon>
        <taxon>Peronosporomycetes</taxon>
        <taxon>Peronosporales</taxon>
        <taxon>Peronosporaceae</taxon>
        <taxon>Phytophthora</taxon>
    </lineage>
</organism>
<keyword evidence="3" id="KW-0378">Hydrolase</keyword>
<dbReference type="EMBL" id="JASMQC010000011">
    <property type="protein sequence ID" value="KAK1941687.1"/>
    <property type="molecule type" value="Genomic_DNA"/>
</dbReference>
<keyword evidence="8" id="KW-1185">Reference proteome</keyword>
<dbReference type="InterPro" id="IPR004000">
    <property type="entry name" value="Actin"/>
</dbReference>
<comment type="similarity">
    <text evidence="1 6">Belongs to the actin family.</text>
</comment>
<dbReference type="Gene3D" id="3.30.420.40">
    <property type="match status" value="2"/>
</dbReference>
<dbReference type="Gene3D" id="3.90.640.10">
    <property type="entry name" value="Actin, Chain A, domain 4"/>
    <property type="match status" value="1"/>
</dbReference>
<dbReference type="GO" id="GO:0016787">
    <property type="term" value="F:hydrolase activity"/>
    <property type="evidence" value="ECO:0007669"/>
    <property type="project" value="UniProtKB-KW"/>
</dbReference>
<keyword evidence="4" id="KW-0067">ATP-binding</keyword>
<gene>
    <name evidence="7" type="ORF">P3T76_006751</name>
</gene>
<reference evidence="7" key="1">
    <citation type="submission" date="2023-08" db="EMBL/GenBank/DDBJ databases">
        <title>Reference Genome Resource for the Citrus Pathogen Phytophthora citrophthora.</title>
        <authorList>
            <person name="Moller H."/>
            <person name="Coetzee B."/>
            <person name="Rose L.J."/>
            <person name="Van Niekerk J.M."/>
        </authorList>
    </citation>
    <scope>NUCLEOTIDE SEQUENCE</scope>
    <source>
        <strain evidence="7">STE-U-9442</strain>
    </source>
</reference>